<gene>
    <name evidence="2" type="ORF">DPMN_191629</name>
</gene>
<accession>A0A9D3Y5D9</accession>
<feature type="region of interest" description="Disordered" evidence="1">
    <location>
        <begin position="1"/>
        <end position="27"/>
    </location>
</feature>
<evidence type="ECO:0000313" key="3">
    <source>
        <dbReference type="Proteomes" id="UP000828390"/>
    </source>
</evidence>
<dbReference type="EMBL" id="JAIWYP010000024">
    <property type="protein sequence ID" value="KAH3692273.1"/>
    <property type="molecule type" value="Genomic_DNA"/>
</dbReference>
<organism evidence="2 3">
    <name type="scientific">Dreissena polymorpha</name>
    <name type="common">Zebra mussel</name>
    <name type="synonym">Mytilus polymorpha</name>
    <dbReference type="NCBI Taxonomy" id="45954"/>
    <lineage>
        <taxon>Eukaryota</taxon>
        <taxon>Metazoa</taxon>
        <taxon>Spiralia</taxon>
        <taxon>Lophotrochozoa</taxon>
        <taxon>Mollusca</taxon>
        <taxon>Bivalvia</taxon>
        <taxon>Autobranchia</taxon>
        <taxon>Heteroconchia</taxon>
        <taxon>Euheterodonta</taxon>
        <taxon>Imparidentia</taxon>
        <taxon>Neoheterodontei</taxon>
        <taxon>Myida</taxon>
        <taxon>Dreissenoidea</taxon>
        <taxon>Dreissenidae</taxon>
        <taxon>Dreissena</taxon>
    </lineage>
</organism>
<name>A0A9D3Y5D9_DREPO</name>
<evidence type="ECO:0000256" key="1">
    <source>
        <dbReference type="SAM" id="MobiDB-lite"/>
    </source>
</evidence>
<evidence type="ECO:0000313" key="2">
    <source>
        <dbReference type="EMBL" id="KAH3692273.1"/>
    </source>
</evidence>
<proteinExistence type="predicted"/>
<comment type="caution">
    <text evidence="2">The sequence shown here is derived from an EMBL/GenBank/DDBJ whole genome shotgun (WGS) entry which is preliminary data.</text>
</comment>
<sequence>MSSFGSTFGKPNEKLLPKPSPKHVARKSDIDIKPYSEEMNMAIGSQILLLDSQMLNLFHQLKINCRLLRKVWMIYKIILQVL</sequence>
<dbReference type="AlphaFoldDB" id="A0A9D3Y5D9"/>
<reference evidence="2" key="2">
    <citation type="submission" date="2020-11" db="EMBL/GenBank/DDBJ databases">
        <authorList>
            <person name="McCartney M.A."/>
            <person name="Auch B."/>
            <person name="Kono T."/>
            <person name="Mallez S."/>
            <person name="Becker A."/>
            <person name="Gohl D.M."/>
            <person name="Silverstein K.A.T."/>
            <person name="Koren S."/>
            <person name="Bechman K.B."/>
            <person name="Herman A."/>
            <person name="Abrahante J.E."/>
            <person name="Garbe J."/>
        </authorList>
    </citation>
    <scope>NUCLEOTIDE SEQUENCE</scope>
    <source>
        <strain evidence="2">Duluth1</strain>
        <tissue evidence="2">Whole animal</tissue>
    </source>
</reference>
<protein>
    <submittedName>
        <fullName evidence="2">Uncharacterized protein</fullName>
    </submittedName>
</protein>
<keyword evidence="3" id="KW-1185">Reference proteome</keyword>
<reference evidence="2" key="1">
    <citation type="journal article" date="2019" name="bioRxiv">
        <title>The Genome of the Zebra Mussel, Dreissena polymorpha: A Resource for Invasive Species Research.</title>
        <authorList>
            <person name="McCartney M.A."/>
            <person name="Auch B."/>
            <person name="Kono T."/>
            <person name="Mallez S."/>
            <person name="Zhang Y."/>
            <person name="Obille A."/>
            <person name="Becker A."/>
            <person name="Abrahante J.E."/>
            <person name="Garbe J."/>
            <person name="Badalamenti J.P."/>
            <person name="Herman A."/>
            <person name="Mangelson H."/>
            <person name="Liachko I."/>
            <person name="Sullivan S."/>
            <person name="Sone E.D."/>
            <person name="Koren S."/>
            <person name="Silverstein K.A.T."/>
            <person name="Beckman K.B."/>
            <person name="Gohl D.M."/>
        </authorList>
    </citation>
    <scope>NUCLEOTIDE SEQUENCE</scope>
    <source>
        <strain evidence="2">Duluth1</strain>
        <tissue evidence="2">Whole animal</tissue>
    </source>
</reference>
<dbReference type="Proteomes" id="UP000828390">
    <property type="component" value="Unassembled WGS sequence"/>
</dbReference>